<name>A0ABN9RIZ0_9DINO</name>
<feature type="region of interest" description="Disordered" evidence="1">
    <location>
        <begin position="43"/>
        <end position="90"/>
    </location>
</feature>
<proteinExistence type="predicted"/>
<keyword evidence="3" id="KW-1185">Reference proteome</keyword>
<organism evidence="2 3">
    <name type="scientific">Prorocentrum cordatum</name>
    <dbReference type="NCBI Taxonomy" id="2364126"/>
    <lineage>
        <taxon>Eukaryota</taxon>
        <taxon>Sar</taxon>
        <taxon>Alveolata</taxon>
        <taxon>Dinophyceae</taxon>
        <taxon>Prorocentrales</taxon>
        <taxon>Prorocentraceae</taxon>
        <taxon>Prorocentrum</taxon>
    </lineage>
</organism>
<sequence>EWEERQKMRQEELTAVAQAISVLSSDEARDQFSKSFNPSFLQEARRAQPHGRGAGGAGARRQRVGAARRQQLANVSAGLAKAAQKVHSPR</sequence>
<comment type="caution">
    <text evidence="2">The sequence shown here is derived from an EMBL/GenBank/DDBJ whole genome shotgun (WGS) entry which is preliminary data.</text>
</comment>
<dbReference type="EMBL" id="CAUYUJ010006627">
    <property type="protein sequence ID" value="CAK0818035.1"/>
    <property type="molecule type" value="Genomic_DNA"/>
</dbReference>
<protein>
    <submittedName>
        <fullName evidence="2">Uncharacterized protein</fullName>
    </submittedName>
</protein>
<reference evidence="2" key="1">
    <citation type="submission" date="2023-10" db="EMBL/GenBank/DDBJ databases">
        <authorList>
            <person name="Chen Y."/>
            <person name="Shah S."/>
            <person name="Dougan E. K."/>
            <person name="Thang M."/>
            <person name="Chan C."/>
        </authorList>
    </citation>
    <scope>NUCLEOTIDE SEQUENCE [LARGE SCALE GENOMIC DNA]</scope>
</reference>
<dbReference type="Proteomes" id="UP001189429">
    <property type="component" value="Unassembled WGS sequence"/>
</dbReference>
<feature type="non-terminal residue" evidence="2">
    <location>
        <position position="90"/>
    </location>
</feature>
<evidence type="ECO:0000256" key="1">
    <source>
        <dbReference type="SAM" id="MobiDB-lite"/>
    </source>
</evidence>
<evidence type="ECO:0000313" key="2">
    <source>
        <dbReference type="EMBL" id="CAK0818035.1"/>
    </source>
</evidence>
<evidence type="ECO:0000313" key="3">
    <source>
        <dbReference type="Proteomes" id="UP001189429"/>
    </source>
</evidence>
<accession>A0ABN9RIZ0</accession>
<gene>
    <name evidence="2" type="ORF">PCOR1329_LOCUS20420</name>
</gene>
<feature type="non-terminal residue" evidence="2">
    <location>
        <position position="1"/>
    </location>
</feature>
<feature type="compositionally biased region" description="Low complexity" evidence="1">
    <location>
        <begin position="64"/>
        <end position="73"/>
    </location>
</feature>